<accession>A0A5D3Y747</accession>
<dbReference type="Pfam" id="PF03781">
    <property type="entry name" value="FGE-sulfatase"/>
    <property type="match status" value="1"/>
</dbReference>
<feature type="domain" description="TIR" evidence="2">
    <location>
        <begin position="47"/>
        <end position="184"/>
    </location>
</feature>
<sequence length="441" mass="49162">MTTKLFLGTFGSHKGHFCSYAQLCLIRKASRLLQFVNRSLARKLIYPAVKIFFSYASEDREQARAIYHALRDQGHTVFFDRTDLPAGEEFHNHIRTAIEASHLFIFLLTIKAIDAGSYTLTELEIAQKSGIRVLPIVPDAIDFALIPTALKSVTFLQPDGNVAASVAAETARIARAWRRRRVKQIVTGVTLVAAFSIGLFYGQKFFTKRGFIGNDGAPTVLVPAGTFVMGDDDQSPRREIFLNAFYIDVFEVTLARYANFLKATGNMRAPENWPNGEVARNGDLPVVGVDWYDAEAYCHWAGKRLLTDAEWEKAARGSDERTYPWGNDEPTPDRARFGLPYERLAYQNGVAAVGTHPKGTSIFGVQDLAGNVSEWVNDWFAESFPLSERRNPKGPKIGTDKVIRGGGWFDPASYITAARRMYANPDNRADDVGFRCAADAR</sequence>
<evidence type="ECO:0000259" key="2">
    <source>
        <dbReference type="PROSITE" id="PS50104"/>
    </source>
</evidence>
<dbReference type="InterPro" id="IPR042095">
    <property type="entry name" value="SUMF_sf"/>
</dbReference>
<dbReference type="GO" id="GO:0007165">
    <property type="term" value="P:signal transduction"/>
    <property type="evidence" value="ECO:0007669"/>
    <property type="project" value="InterPro"/>
</dbReference>
<feature type="transmembrane region" description="Helical" evidence="1">
    <location>
        <begin position="185"/>
        <end position="202"/>
    </location>
</feature>
<dbReference type="RefSeq" id="WP_052752200.1">
    <property type="nucleotide sequence ID" value="NZ_CP011451.1"/>
</dbReference>
<dbReference type="InterPro" id="IPR005532">
    <property type="entry name" value="SUMF_dom"/>
</dbReference>
<dbReference type="Gene3D" id="3.90.1580.10">
    <property type="entry name" value="paralog of FGE (formylglycine-generating enzyme)"/>
    <property type="match status" value="1"/>
</dbReference>
<dbReference type="InterPro" id="IPR000157">
    <property type="entry name" value="TIR_dom"/>
</dbReference>
<dbReference type="PANTHER" id="PTHR23150:SF19">
    <property type="entry name" value="FORMYLGLYCINE-GENERATING ENZYME"/>
    <property type="match status" value="1"/>
</dbReference>
<dbReference type="InterPro" id="IPR051043">
    <property type="entry name" value="Sulfatase_Mod_Factor_Kinase"/>
</dbReference>
<dbReference type="Proteomes" id="UP000324176">
    <property type="component" value="Unassembled WGS sequence"/>
</dbReference>
<keyword evidence="1" id="KW-1133">Transmembrane helix</keyword>
<dbReference type="SUPFAM" id="SSF56436">
    <property type="entry name" value="C-type lectin-like"/>
    <property type="match status" value="1"/>
</dbReference>
<gene>
    <name evidence="3" type="ORF">BCL69_10892</name>
</gene>
<evidence type="ECO:0000313" key="3">
    <source>
        <dbReference type="EMBL" id="TYP74423.1"/>
    </source>
</evidence>
<evidence type="ECO:0000256" key="1">
    <source>
        <dbReference type="SAM" id="Phobius"/>
    </source>
</evidence>
<organism evidence="3 4">
    <name type="scientific">Nitrosomonas communis</name>
    <dbReference type="NCBI Taxonomy" id="44574"/>
    <lineage>
        <taxon>Bacteria</taxon>
        <taxon>Pseudomonadati</taxon>
        <taxon>Pseudomonadota</taxon>
        <taxon>Betaproteobacteria</taxon>
        <taxon>Nitrosomonadales</taxon>
        <taxon>Nitrosomonadaceae</taxon>
        <taxon>Nitrosomonas</taxon>
    </lineage>
</organism>
<dbReference type="InterPro" id="IPR035897">
    <property type="entry name" value="Toll_tir_struct_dom_sf"/>
</dbReference>
<dbReference type="InterPro" id="IPR016187">
    <property type="entry name" value="CTDL_fold"/>
</dbReference>
<keyword evidence="1" id="KW-0472">Membrane</keyword>
<reference evidence="3 4" key="1">
    <citation type="submission" date="2019-07" db="EMBL/GenBank/DDBJ databases">
        <title>Active sludge and wastewater microbial communities from Klosterneuburg, Austria.</title>
        <authorList>
            <person name="Wagner M."/>
        </authorList>
    </citation>
    <scope>NUCLEOTIDE SEQUENCE [LARGE SCALE GENOMIC DNA]</scope>
    <source>
        <strain evidence="3 4">Nm2</strain>
    </source>
</reference>
<dbReference type="GO" id="GO:0120147">
    <property type="term" value="F:formylglycine-generating oxidase activity"/>
    <property type="evidence" value="ECO:0007669"/>
    <property type="project" value="TreeGrafter"/>
</dbReference>
<dbReference type="AlphaFoldDB" id="A0A5D3Y747"/>
<comment type="caution">
    <text evidence="3">The sequence shown here is derived from an EMBL/GenBank/DDBJ whole genome shotgun (WGS) entry which is preliminary data.</text>
</comment>
<dbReference type="Pfam" id="PF13676">
    <property type="entry name" value="TIR_2"/>
    <property type="match status" value="1"/>
</dbReference>
<dbReference type="SUPFAM" id="SSF52200">
    <property type="entry name" value="Toll/Interleukin receptor TIR domain"/>
    <property type="match status" value="1"/>
</dbReference>
<dbReference type="PROSITE" id="PS50104">
    <property type="entry name" value="TIR"/>
    <property type="match status" value="1"/>
</dbReference>
<protein>
    <submittedName>
        <fullName evidence="3">Formylglycine-generating enzyme required for sulfatase activity</fullName>
    </submittedName>
</protein>
<dbReference type="Gene3D" id="3.40.50.10140">
    <property type="entry name" value="Toll/interleukin-1 receptor homology (TIR) domain"/>
    <property type="match status" value="1"/>
</dbReference>
<dbReference type="PANTHER" id="PTHR23150">
    <property type="entry name" value="SULFATASE MODIFYING FACTOR 1, 2"/>
    <property type="match status" value="1"/>
</dbReference>
<dbReference type="OrthoDB" id="9768004at2"/>
<proteinExistence type="predicted"/>
<keyword evidence="1" id="KW-0812">Transmembrane</keyword>
<name>A0A5D3Y747_9PROT</name>
<dbReference type="EMBL" id="VNHT01000089">
    <property type="protein sequence ID" value="TYP74423.1"/>
    <property type="molecule type" value="Genomic_DNA"/>
</dbReference>
<evidence type="ECO:0000313" key="4">
    <source>
        <dbReference type="Proteomes" id="UP000324176"/>
    </source>
</evidence>